<gene>
    <name evidence="1" type="ORF">GTQ45_08940</name>
</gene>
<dbReference type="GeneID" id="300654562"/>
<dbReference type="Gene3D" id="2.60.120.650">
    <property type="entry name" value="Cupin"/>
    <property type="match status" value="1"/>
</dbReference>
<evidence type="ECO:0000313" key="1">
    <source>
        <dbReference type="EMBL" id="NBG95858.1"/>
    </source>
</evidence>
<evidence type="ECO:0000313" key="2">
    <source>
        <dbReference type="Proteomes" id="UP000470384"/>
    </source>
</evidence>
<dbReference type="Proteomes" id="UP000470384">
    <property type="component" value="Unassembled WGS sequence"/>
</dbReference>
<proteinExistence type="predicted"/>
<name>A0A845QC61_9HYPH</name>
<protein>
    <recommendedName>
        <fullName evidence="3">JmjC domain-containing protein</fullName>
    </recommendedName>
</protein>
<accession>A0A845QC61</accession>
<reference evidence="1 2" key="1">
    <citation type="journal article" date="2016" name="Int. J. Syst. Evol. Microbiol.">
        <title>Pyruvatibacter mobilis gen. nov., sp. nov., a marine bacterium from the culture broth of Picochlorum sp. 122.</title>
        <authorList>
            <person name="Wang G."/>
            <person name="Tang M."/>
            <person name="Wu H."/>
            <person name="Dai S."/>
            <person name="Li T."/>
            <person name="Chen C."/>
            <person name="He H."/>
            <person name="Fan J."/>
            <person name="Xiang W."/>
            <person name="Li X."/>
        </authorList>
    </citation>
    <scope>NUCLEOTIDE SEQUENCE [LARGE SCALE GENOMIC DNA]</scope>
    <source>
        <strain evidence="1 2">GYP-11</strain>
    </source>
</reference>
<dbReference type="RefSeq" id="WP_160587740.1">
    <property type="nucleotide sequence ID" value="NZ_BMHN01000001.1"/>
</dbReference>
<dbReference type="EMBL" id="WXYQ01000006">
    <property type="protein sequence ID" value="NBG95858.1"/>
    <property type="molecule type" value="Genomic_DNA"/>
</dbReference>
<keyword evidence="2" id="KW-1185">Reference proteome</keyword>
<organism evidence="1 2">
    <name type="scientific">Pyruvatibacter mobilis</name>
    <dbReference type="NCBI Taxonomy" id="1712261"/>
    <lineage>
        <taxon>Bacteria</taxon>
        <taxon>Pseudomonadati</taxon>
        <taxon>Pseudomonadota</taxon>
        <taxon>Alphaproteobacteria</taxon>
        <taxon>Hyphomicrobiales</taxon>
        <taxon>Parvibaculaceae</taxon>
        <taxon>Pyruvatibacter</taxon>
    </lineage>
</organism>
<comment type="caution">
    <text evidence="1">The sequence shown here is derived from an EMBL/GenBank/DDBJ whole genome shotgun (WGS) entry which is preliminary data.</text>
</comment>
<evidence type="ECO:0008006" key="3">
    <source>
        <dbReference type="Google" id="ProtNLM"/>
    </source>
</evidence>
<dbReference type="AlphaFoldDB" id="A0A845QC61"/>
<sequence>MSPDVMSPDAKSSIIDISKEDAEKFSLTSLRFKHRFAESGLFEDDALAELIETYPGHLMTVYTTTQQPDGSYLWRYGSISGLTGEQVLEAIQHGHLWLNLQHIEDAAPRHAALVQRAFGDIANLNPGLRTFRHNTGILISSPDMSVLYHCDIPPIALWHIRGRKRLWLYPDTDEFLSPENRERVVLREQEEEVPYSPSFDQHAKVFDLEAGDAVAWKQQAPHRVDNLDGLNVSITTSYYTPEAQRFYGVVFANGAMRRLLGVTPTSRNTTGVAAMAKCAFAAGIKYSGLLKSRERVLQTSFQVDPREELGYVELGAPQGA</sequence>
<dbReference type="SUPFAM" id="SSF51197">
    <property type="entry name" value="Clavaminate synthase-like"/>
    <property type="match status" value="1"/>
</dbReference>
<dbReference type="OrthoDB" id="7977346at2"/>